<sequence>MTDTVTVKLHVEEKPDIVYRDRVIITPEIITFIYKLDSTEPVNGIWPIRAEVYGRRRMVRPGRWSFNSPARKTEWFYQGWPEHWPAWLIDLGAEHRPHQP</sequence>
<dbReference type="EMBL" id="BAAALR010000068">
    <property type="protein sequence ID" value="GAA1710375.1"/>
    <property type="molecule type" value="Genomic_DNA"/>
</dbReference>
<gene>
    <name evidence="1" type="ORF">GCM10009680_59070</name>
</gene>
<reference evidence="1 2" key="1">
    <citation type="journal article" date="2019" name="Int. J. Syst. Evol. Microbiol.">
        <title>The Global Catalogue of Microorganisms (GCM) 10K type strain sequencing project: providing services to taxonomists for standard genome sequencing and annotation.</title>
        <authorList>
            <consortium name="The Broad Institute Genomics Platform"/>
            <consortium name="The Broad Institute Genome Sequencing Center for Infectious Disease"/>
            <person name="Wu L."/>
            <person name="Ma J."/>
        </authorList>
    </citation>
    <scope>NUCLEOTIDE SEQUENCE [LARGE SCALE GENOMIC DNA]</scope>
    <source>
        <strain evidence="1 2">JCM 13244</strain>
    </source>
</reference>
<proteinExistence type="predicted"/>
<organism evidence="1 2">
    <name type="scientific">Streptomyces yatensis</name>
    <dbReference type="NCBI Taxonomy" id="155177"/>
    <lineage>
        <taxon>Bacteria</taxon>
        <taxon>Bacillati</taxon>
        <taxon>Actinomycetota</taxon>
        <taxon>Actinomycetes</taxon>
        <taxon>Kitasatosporales</taxon>
        <taxon>Streptomycetaceae</taxon>
        <taxon>Streptomyces</taxon>
        <taxon>Streptomyces violaceusniger group</taxon>
    </lineage>
</organism>
<keyword evidence="2" id="KW-1185">Reference proteome</keyword>
<name>A0ABN2IS18_9ACTN</name>
<comment type="caution">
    <text evidence="1">The sequence shown here is derived from an EMBL/GenBank/DDBJ whole genome shotgun (WGS) entry which is preliminary data.</text>
</comment>
<protein>
    <submittedName>
        <fullName evidence="1">Uncharacterized protein</fullName>
    </submittedName>
</protein>
<accession>A0ABN2IS18</accession>
<dbReference type="RefSeq" id="WP_211124810.1">
    <property type="nucleotide sequence ID" value="NZ_BAAALR010000068.1"/>
</dbReference>
<dbReference type="Proteomes" id="UP001499947">
    <property type="component" value="Unassembled WGS sequence"/>
</dbReference>
<evidence type="ECO:0000313" key="2">
    <source>
        <dbReference type="Proteomes" id="UP001499947"/>
    </source>
</evidence>
<evidence type="ECO:0000313" key="1">
    <source>
        <dbReference type="EMBL" id="GAA1710375.1"/>
    </source>
</evidence>